<dbReference type="PRINTS" id="PR00598">
    <property type="entry name" value="HTHMARR"/>
</dbReference>
<evidence type="ECO:0000256" key="3">
    <source>
        <dbReference type="ARBA" id="ARBA00023163"/>
    </source>
</evidence>
<dbReference type="PROSITE" id="PS01117">
    <property type="entry name" value="HTH_MARR_1"/>
    <property type="match status" value="1"/>
</dbReference>
<dbReference type="EMBL" id="BAABHS010000005">
    <property type="protein sequence ID" value="GAA4955147.1"/>
    <property type="molecule type" value="Genomic_DNA"/>
</dbReference>
<evidence type="ECO:0000256" key="2">
    <source>
        <dbReference type="ARBA" id="ARBA00023125"/>
    </source>
</evidence>
<dbReference type="PANTHER" id="PTHR33164">
    <property type="entry name" value="TRANSCRIPTIONAL REGULATOR, MARR FAMILY"/>
    <property type="match status" value="1"/>
</dbReference>
<dbReference type="SUPFAM" id="SSF46785">
    <property type="entry name" value="Winged helix' DNA-binding domain"/>
    <property type="match status" value="1"/>
</dbReference>
<proteinExistence type="predicted"/>
<comment type="caution">
    <text evidence="6">The sequence shown here is derived from an EMBL/GenBank/DDBJ whole genome shotgun (WGS) entry which is preliminary data.</text>
</comment>
<keyword evidence="7" id="KW-1185">Reference proteome</keyword>
<dbReference type="InterPro" id="IPR039422">
    <property type="entry name" value="MarR/SlyA-like"/>
</dbReference>
<gene>
    <name evidence="6" type="ORF">GCM10023205_16230</name>
</gene>
<evidence type="ECO:0000256" key="1">
    <source>
        <dbReference type="ARBA" id="ARBA00023015"/>
    </source>
</evidence>
<dbReference type="InterPro" id="IPR023187">
    <property type="entry name" value="Tscrpt_reg_MarR-type_CS"/>
</dbReference>
<dbReference type="RefSeq" id="WP_345674633.1">
    <property type="nucleotide sequence ID" value="NZ_BAABHS010000005.1"/>
</dbReference>
<dbReference type="InterPro" id="IPR036390">
    <property type="entry name" value="WH_DNA-bd_sf"/>
</dbReference>
<keyword evidence="1" id="KW-0805">Transcription regulation</keyword>
<sequence length="168" mass="17675">MTAATGLELADALTHTAKRIRRAALHRLAPLGLTPAQGRALHVIAAADGTLRPGGLADRLHIAPRSATSVVDALESRGLVTRAPAPDDRRATVLHITAAGTAMLTASREAREAVATDYFTALTDTDRATLLALLAKAEAAHAPDSEFTRKPGDHPHSHKHGHGHGHHH</sequence>
<dbReference type="InterPro" id="IPR036388">
    <property type="entry name" value="WH-like_DNA-bd_sf"/>
</dbReference>
<dbReference type="Gene3D" id="1.10.10.10">
    <property type="entry name" value="Winged helix-like DNA-binding domain superfamily/Winged helix DNA-binding domain"/>
    <property type="match status" value="1"/>
</dbReference>
<dbReference type="SMART" id="SM00347">
    <property type="entry name" value="HTH_MARR"/>
    <property type="match status" value="1"/>
</dbReference>
<protein>
    <recommendedName>
        <fullName evidence="5">HTH marR-type domain-containing protein</fullName>
    </recommendedName>
</protein>
<feature type="compositionally biased region" description="Basic and acidic residues" evidence="4">
    <location>
        <begin position="142"/>
        <end position="155"/>
    </location>
</feature>
<organism evidence="6 7">
    <name type="scientific">Yinghuangia aomiensis</name>
    <dbReference type="NCBI Taxonomy" id="676205"/>
    <lineage>
        <taxon>Bacteria</taxon>
        <taxon>Bacillati</taxon>
        <taxon>Actinomycetota</taxon>
        <taxon>Actinomycetes</taxon>
        <taxon>Kitasatosporales</taxon>
        <taxon>Streptomycetaceae</taxon>
        <taxon>Yinghuangia</taxon>
    </lineage>
</organism>
<dbReference type="InterPro" id="IPR000835">
    <property type="entry name" value="HTH_MarR-typ"/>
</dbReference>
<feature type="compositionally biased region" description="Basic residues" evidence="4">
    <location>
        <begin position="156"/>
        <end position="168"/>
    </location>
</feature>
<keyword evidence="3" id="KW-0804">Transcription</keyword>
<keyword evidence="2" id="KW-0238">DNA-binding</keyword>
<reference evidence="7" key="1">
    <citation type="journal article" date="2019" name="Int. J. Syst. Evol. Microbiol.">
        <title>The Global Catalogue of Microorganisms (GCM) 10K type strain sequencing project: providing services to taxonomists for standard genome sequencing and annotation.</title>
        <authorList>
            <consortium name="The Broad Institute Genomics Platform"/>
            <consortium name="The Broad Institute Genome Sequencing Center for Infectious Disease"/>
            <person name="Wu L."/>
            <person name="Ma J."/>
        </authorList>
    </citation>
    <scope>NUCLEOTIDE SEQUENCE [LARGE SCALE GENOMIC DNA]</scope>
    <source>
        <strain evidence="7">JCM 17986</strain>
    </source>
</reference>
<dbReference type="Pfam" id="PF12802">
    <property type="entry name" value="MarR_2"/>
    <property type="match status" value="1"/>
</dbReference>
<dbReference type="PANTHER" id="PTHR33164:SF103">
    <property type="entry name" value="REGULATORY PROTEIN MARR"/>
    <property type="match status" value="1"/>
</dbReference>
<dbReference type="PROSITE" id="PS50995">
    <property type="entry name" value="HTH_MARR_2"/>
    <property type="match status" value="1"/>
</dbReference>
<evidence type="ECO:0000313" key="7">
    <source>
        <dbReference type="Proteomes" id="UP001500466"/>
    </source>
</evidence>
<evidence type="ECO:0000256" key="4">
    <source>
        <dbReference type="SAM" id="MobiDB-lite"/>
    </source>
</evidence>
<accession>A0ABP9GXL4</accession>
<feature type="region of interest" description="Disordered" evidence="4">
    <location>
        <begin position="142"/>
        <end position="168"/>
    </location>
</feature>
<evidence type="ECO:0000259" key="5">
    <source>
        <dbReference type="PROSITE" id="PS50995"/>
    </source>
</evidence>
<name>A0ABP9GXL4_9ACTN</name>
<dbReference type="Proteomes" id="UP001500466">
    <property type="component" value="Unassembled WGS sequence"/>
</dbReference>
<evidence type="ECO:0000313" key="6">
    <source>
        <dbReference type="EMBL" id="GAA4955147.1"/>
    </source>
</evidence>
<feature type="domain" description="HTH marR-type" evidence="5">
    <location>
        <begin position="6"/>
        <end position="139"/>
    </location>
</feature>